<evidence type="ECO:0000313" key="2">
    <source>
        <dbReference type="EMBL" id="SPF35206.1"/>
    </source>
</evidence>
<feature type="coiled-coil region" evidence="1">
    <location>
        <begin position="32"/>
        <end position="87"/>
    </location>
</feature>
<sequence length="95" mass="11067">MALNAVERVAEQVPADDFQALEEKIYRTIERYKAAREAQAAAERDAQRLRQQLDERNEELATLRREAVQLKKEREEIRGRVEKMLVQIESIAEAS</sequence>
<dbReference type="OrthoDB" id="122313at2"/>
<dbReference type="AlphaFoldDB" id="A0A2U3K6D4"/>
<accession>A0A2U3K6D4</accession>
<keyword evidence="1" id="KW-0175">Coiled coil</keyword>
<protein>
    <submittedName>
        <fullName evidence="2">Uncharacterized protein</fullName>
    </submittedName>
</protein>
<evidence type="ECO:0000313" key="3">
    <source>
        <dbReference type="Proteomes" id="UP000238701"/>
    </source>
</evidence>
<gene>
    <name evidence="2" type="ORF">SBA1_140097</name>
</gene>
<dbReference type="Gene3D" id="1.20.5.340">
    <property type="match status" value="1"/>
</dbReference>
<dbReference type="Proteomes" id="UP000238701">
    <property type="component" value="Unassembled WGS sequence"/>
</dbReference>
<reference evidence="3" key="1">
    <citation type="submission" date="2018-02" db="EMBL/GenBank/DDBJ databases">
        <authorList>
            <person name="Hausmann B."/>
        </authorList>
    </citation>
    <scope>NUCLEOTIDE SEQUENCE [LARGE SCALE GENOMIC DNA]</scope>
    <source>
        <strain evidence="3">Peat soil MAG SbA1</strain>
    </source>
</reference>
<name>A0A2U3K6D4_9BACT</name>
<evidence type="ECO:0000256" key="1">
    <source>
        <dbReference type="SAM" id="Coils"/>
    </source>
</evidence>
<proteinExistence type="predicted"/>
<organism evidence="2 3">
    <name type="scientific">Candidatus Sulfotelmatobacter kueseliae</name>
    <dbReference type="NCBI Taxonomy" id="2042962"/>
    <lineage>
        <taxon>Bacteria</taxon>
        <taxon>Pseudomonadati</taxon>
        <taxon>Acidobacteriota</taxon>
        <taxon>Terriglobia</taxon>
        <taxon>Terriglobales</taxon>
        <taxon>Candidatus Korobacteraceae</taxon>
        <taxon>Candidatus Sulfotelmatobacter</taxon>
    </lineage>
</organism>
<dbReference type="EMBL" id="OMOD01000046">
    <property type="protein sequence ID" value="SPF35206.1"/>
    <property type="molecule type" value="Genomic_DNA"/>
</dbReference>